<dbReference type="Gene3D" id="4.10.400.10">
    <property type="entry name" value="Low-density Lipoprotein Receptor"/>
    <property type="match status" value="1"/>
</dbReference>
<dbReference type="AlphaFoldDB" id="A0A024UEJ9"/>
<dbReference type="SUPFAM" id="SSF57424">
    <property type="entry name" value="LDL receptor-like module"/>
    <property type="match status" value="1"/>
</dbReference>
<dbReference type="GeneID" id="20080876"/>
<dbReference type="InterPro" id="IPR036055">
    <property type="entry name" value="LDL_receptor-like_sf"/>
</dbReference>
<evidence type="ECO:0000259" key="4">
    <source>
        <dbReference type="Pfam" id="PF12999"/>
    </source>
</evidence>
<dbReference type="InterPro" id="IPR009011">
    <property type="entry name" value="Man6P_isomerase_rcpt-bd_dom_sf"/>
</dbReference>
<dbReference type="GO" id="GO:0006491">
    <property type="term" value="P:N-glycan processing"/>
    <property type="evidence" value="ECO:0007669"/>
    <property type="project" value="TreeGrafter"/>
</dbReference>
<feature type="domain" description="Glucosidase II beta subunit N-terminal" evidence="4">
    <location>
        <begin position="45"/>
        <end position="144"/>
    </location>
</feature>
<feature type="chain" id="PRO_5038289947" description="Glucosidase II beta subunit N-terminal domain-containing protein" evidence="3">
    <location>
        <begin position="20"/>
        <end position="432"/>
    </location>
</feature>
<dbReference type="EMBL" id="QUSY01000263">
    <property type="protein sequence ID" value="RHY30913.1"/>
    <property type="molecule type" value="Genomic_DNA"/>
</dbReference>
<dbReference type="Proteomes" id="UP000285060">
    <property type="component" value="Unassembled WGS sequence"/>
</dbReference>
<dbReference type="InterPro" id="IPR002172">
    <property type="entry name" value="LDrepeatLR_classA_rpt"/>
</dbReference>
<feature type="signal peptide" evidence="3">
    <location>
        <begin position="1"/>
        <end position="19"/>
    </location>
</feature>
<keyword evidence="1" id="KW-1015">Disulfide bond</keyword>
<keyword evidence="7" id="KW-1185">Reference proteome</keyword>
<evidence type="ECO:0000313" key="5">
    <source>
        <dbReference type="EMBL" id="ETW04635.1"/>
    </source>
</evidence>
<keyword evidence="3" id="KW-0732">Signal</keyword>
<dbReference type="eggNOG" id="KOG2397">
    <property type="taxonomic scope" value="Eukaryota"/>
</dbReference>
<dbReference type="VEuPathDB" id="FungiDB:H310_03826"/>
<keyword evidence="2" id="KW-0175">Coiled coil</keyword>
<evidence type="ECO:0000256" key="3">
    <source>
        <dbReference type="SAM" id="SignalP"/>
    </source>
</evidence>
<dbReference type="GO" id="GO:0017177">
    <property type="term" value="C:glucosidase II complex"/>
    <property type="evidence" value="ECO:0007669"/>
    <property type="project" value="TreeGrafter"/>
</dbReference>
<dbReference type="Gene3D" id="2.70.130.10">
    <property type="entry name" value="Mannose-6-phosphate receptor binding domain"/>
    <property type="match status" value="1"/>
</dbReference>
<dbReference type="PANTHER" id="PTHR12630:SF1">
    <property type="entry name" value="GLUCOSIDASE 2 SUBUNIT BETA"/>
    <property type="match status" value="1"/>
</dbReference>
<evidence type="ECO:0000256" key="2">
    <source>
        <dbReference type="SAM" id="Coils"/>
    </source>
</evidence>
<dbReference type="PANTHER" id="PTHR12630">
    <property type="entry name" value="N-LINKED OLIGOSACCHARIDE PROCESSING"/>
    <property type="match status" value="1"/>
</dbReference>
<evidence type="ECO:0000256" key="1">
    <source>
        <dbReference type="ARBA" id="ARBA00023157"/>
    </source>
</evidence>
<proteinExistence type="predicted"/>
<protein>
    <recommendedName>
        <fullName evidence="4">Glucosidase II beta subunit N-terminal domain-containing protein</fullName>
    </recommendedName>
</protein>
<feature type="coiled-coil region" evidence="2">
    <location>
        <begin position="155"/>
        <end position="182"/>
    </location>
</feature>
<evidence type="ECO:0000313" key="7">
    <source>
        <dbReference type="Proteomes" id="UP000285060"/>
    </source>
</evidence>
<name>A0A024UEJ9_9STRA</name>
<gene>
    <name evidence="6" type="ORF">DYB32_003925</name>
    <name evidence="5" type="ORF">H310_03826</name>
</gene>
<evidence type="ECO:0000313" key="6">
    <source>
        <dbReference type="EMBL" id="RHY30913.1"/>
    </source>
</evidence>
<dbReference type="STRING" id="157072.A0A024UEJ9"/>
<organism evidence="5">
    <name type="scientific">Aphanomyces invadans</name>
    <dbReference type="NCBI Taxonomy" id="157072"/>
    <lineage>
        <taxon>Eukaryota</taxon>
        <taxon>Sar</taxon>
        <taxon>Stramenopiles</taxon>
        <taxon>Oomycota</taxon>
        <taxon>Saprolegniomycetes</taxon>
        <taxon>Saprolegniales</taxon>
        <taxon>Verrucalvaceae</taxon>
        <taxon>Aphanomyces</taxon>
    </lineage>
</organism>
<reference evidence="6 7" key="2">
    <citation type="submission" date="2018-08" db="EMBL/GenBank/DDBJ databases">
        <title>Aphanomyces genome sequencing and annotation.</title>
        <authorList>
            <person name="Minardi D."/>
            <person name="Oidtmann B."/>
            <person name="Van Der Giezen M."/>
            <person name="Studholme D.J."/>
        </authorList>
    </citation>
    <scope>NUCLEOTIDE SEQUENCE [LARGE SCALE GENOMIC DNA]</scope>
    <source>
        <strain evidence="6 7">NJM0002</strain>
    </source>
</reference>
<reference evidence="5" key="1">
    <citation type="submission" date="2013-12" db="EMBL/GenBank/DDBJ databases">
        <title>The Genome Sequence of Aphanomyces invadans NJM9701.</title>
        <authorList>
            <consortium name="The Broad Institute Genomics Platform"/>
            <person name="Russ C."/>
            <person name="Tyler B."/>
            <person name="van West P."/>
            <person name="Dieguez-Uribeondo J."/>
            <person name="Young S.K."/>
            <person name="Zeng Q."/>
            <person name="Gargeya S."/>
            <person name="Fitzgerald M."/>
            <person name="Abouelleil A."/>
            <person name="Alvarado L."/>
            <person name="Chapman S.B."/>
            <person name="Gainer-Dewar J."/>
            <person name="Goldberg J."/>
            <person name="Griggs A."/>
            <person name="Gujja S."/>
            <person name="Hansen M."/>
            <person name="Howarth C."/>
            <person name="Imamovic A."/>
            <person name="Ireland A."/>
            <person name="Larimer J."/>
            <person name="McCowan C."/>
            <person name="Murphy C."/>
            <person name="Pearson M."/>
            <person name="Poon T.W."/>
            <person name="Priest M."/>
            <person name="Roberts A."/>
            <person name="Saif S."/>
            <person name="Shea T."/>
            <person name="Sykes S."/>
            <person name="Wortman J."/>
            <person name="Nusbaum C."/>
            <person name="Birren B."/>
        </authorList>
    </citation>
    <scope>NUCLEOTIDE SEQUENCE [LARGE SCALE GENOMIC DNA]</scope>
    <source>
        <strain evidence="5">NJM9701</strain>
    </source>
</reference>
<dbReference type="OrthoDB" id="28322at2759"/>
<dbReference type="CDD" id="cd00112">
    <property type="entry name" value="LDLa"/>
    <property type="match status" value="1"/>
</dbReference>
<accession>A0A024UEJ9</accession>
<dbReference type="Pfam" id="PF12999">
    <property type="entry name" value="PRKCSH-like"/>
    <property type="match status" value="1"/>
</dbReference>
<dbReference type="SMART" id="SM00192">
    <property type="entry name" value="LDLa"/>
    <property type="match status" value="1"/>
</dbReference>
<dbReference type="EMBL" id="KI913957">
    <property type="protein sequence ID" value="ETW04635.1"/>
    <property type="molecule type" value="Genomic_DNA"/>
</dbReference>
<sequence length="432" mass="47951">MRFMVVSWLVSVWISKADASLDARWPSTSRPSVLSANDVSSCASTLALSKLNDNYCDCLDGSDDEWLTGACGVGYFTCAWSGLQLPSSFVLDGVCDCCDGSDEGPTNTCRNRCESVAAQTNARLHDVLQNALEGLKVKDAYIDNVGATSQLDSWRASLAQAVEHWEGAAEAAEDQLDALTHRYQINPSLTPTDQDRRLYHQLYAQMQHAKSQWSKVSTLASTSFGDHDEFASLMGHCFEYEVNEKELKGGTSNTIARTYLMVFCPFVNVTQTEPGYHGWRLAQKQAQVGDKYVVEDDGTDQEVQPPILLGLWGEWAARNPHDNHAILVPAPLYVEGVPHAAETRVASALRPPNQLYGRGDLCGGRDDPNRRYRRVTVEMHCDSYNHVAYMEERAWCDYVLGFSTPAACTKEYVAHLQSATDRNDVTTMHDEL</sequence>
<dbReference type="RefSeq" id="XP_008866073.1">
    <property type="nucleotide sequence ID" value="XM_008867851.1"/>
</dbReference>
<dbReference type="InterPro" id="IPR028146">
    <property type="entry name" value="PRKCSH_N"/>
</dbReference>
<dbReference type="InterPro" id="IPR039794">
    <property type="entry name" value="Gtb1-like"/>
</dbReference>